<proteinExistence type="predicted"/>
<organism evidence="1">
    <name type="scientific">Eggplant mottled dwarf virus</name>
    <dbReference type="NCBI Taxonomy" id="488317"/>
    <lineage>
        <taxon>Viruses</taxon>
        <taxon>Riboviria</taxon>
        <taxon>Orthornavirae</taxon>
        <taxon>Negarnaviricota</taxon>
        <taxon>Haploviricotina</taxon>
        <taxon>Monjiviricetes</taxon>
        <taxon>Mononegavirales</taxon>
        <taxon>Rhabdoviridae</taxon>
        <taxon>Betarhabdovirinae</taxon>
        <taxon>Alphanucleorhabdovirus</taxon>
        <taxon>Alphanucleorhabdovirus melongenae</taxon>
    </lineage>
</organism>
<evidence type="ECO:0000313" key="1">
    <source>
        <dbReference type="EMBL" id="CDK85652.1"/>
    </source>
</evidence>
<evidence type="ECO:0008006" key="2">
    <source>
        <dbReference type="Google" id="ProtNLM"/>
    </source>
</evidence>
<accession>A0A0A8KXI0</accession>
<protein>
    <recommendedName>
        <fullName evidence="2">X protein</fullName>
    </recommendedName>
</protein>
<gene>
    <name evidence="1" type="primary">X</name>
</gene>
<sequence length="96" mass="11171">MNETTHRPTTPDEANYDVFIEMCRMVDNLLSQSETNIHDANQDSTPITIKEESSDVESSDSWTYYDFTDGRDYYHDDNDSDIYELMAECNHGEWGT</sequence>
<name>A0A0A8KXI0_9RHAB</name>
<dbReference type="EMBL" id="HG794543">
    <property type="protein sequence ID" value="CDK85652.1"/>
    <property type="molecule type" value="Viral_cRNA"/>
</dbReference>
<reference evidence="1" key="1">
    <citation type="submission" date="2013-11" db="EMBL/GenBank/DDBJ databases">
        <authorList>
            <person name="Pappi P."/>
        </authorList>
    </citation>
    <scope>NUCLEOTIDE SEQUENCE</scope>
    <source>
        <strain evidence="1">EMDVsl</strain>
    </source>
</reference>
<reference evidence="1" key="2">
    <citation type="journal article" date="2016" name="Arch. Virol.">
        <title>Genetic variation of eggplant mottled dwarf virus from annual and perennial plant hosts.</title>
        <authorList>
            <person name="Pappi P.G."/>
            <person name="Maliogka V.I."/>
            <person name="Amoutzias G.D."/>
            <person name="Katis N.I."/>
        </authorList>
    </citation>
    <scope>NUCLEOTIDE SEQUENCE</scope>
    <source>
        <strain evidence="1">EMDVsl</strain>
    </source>
</reference>